<comment type="caution">
    <text evidence="1">The sequence shown here is derived from an EMBL/GenBank/DDBJ whole genome shotgun (WGS) entry which is preliminary data.</text>
</comment>
<keyword evidence="2" id="KW-1185">Reference proteome</keyword>
<evidence type="ECO:0000313" key="1">
    <source>
        <dbReference type="EMBL" id="KAF3575839.1"/>
    </source>
</evidence>
<dbReference type="Proteomes" id="UP000266723">
    <property type="component" value="Unassembled WGS sequence"/>
</dbReference>
<protein>
    <submittedName>
        <fullName evidence="1">Uncharacterized protein</fullName>
    </submittedName>
</protein>
<organism evidence="1 2">
    <name type="scientific">Brassica cretica</name>
    <name type="common">Mustard</name>
    <dbReference type="NCBI Taxonomy" id="69181"/>
    <lineage>
        <taxon>Eukaryota</taxon>
        <taxon>Viridiplantae</taxon>
        <taxon>Streptophyta</taxon>
        <taxon>Embryophyta</taxon>
        <taxon>Tracheophyta</taxon>
        <taxon>Spermatophyta</taxon>
        <taxon>Magnoliopsida</taxon>
        <taxon>eudicotyledons</taxon>
        <taxon>Gunneridae</taxon>
        <taxon>Pentapetalae</taxon>
        <taxon>rosids</taxon>
        <taxon>malvids</taxon>
        <taxon>Brassicales</taxon>
        <taxon>Brassicaceae</taxon>
        <taxon>Brassiceae</taxon>
        <taxon>Brassica</taxon>
    </lineage>
</organism>
<accession>A0ABQ7DCK7</accession>
<evidence type="ECO:0000313" key="2">
    <source>
        <dbReference type="Proteomes" id="UP000266723"/>
    </source>
</evidence>
<sequence>MDEDLSAQAWWVYWCFPDEISTGRWKLSVERWFGVEGRRDVILSPVIRVEVSTRGQAMLLFRHVDREASRGGILRDLMQWRKREGSPSTQQKLIKEIDKAMKNRCSSLRKLGDTRFEEGLHDWLASRPNS</sequence>
<name>A0ABQ7DCK7_BRACR</name>
<dbReference type="EMBL" id="QGKV02000649">
    <property type="protein sequence ID" value="KAF3575839.1"/>
    <property type="molecule type" value="Genomic_DNA"/>
</dbReference>
<gene>
    <name evidence="1" type="ORF">DY000_02034348</name>
</gene>
<reference evidence="1 2" key="1">
    <citation type="journal article" date="2020" name="BMC Genomics">
        <title>Intraspecific diversification of the crop wild relative Brassica cretica Lam. using demographic model selection.</title>
        <authorList>
            <person name="Kioukis A."/>
            <person name="Michalopoulou V.A."/>
            <person name="Briers L."/>
            <person name="Pirintsos S."/>
            <person name="Studholme D.J."/>
            <person name="Pavlidis P."/>
            <person name="Sarris P.F."/>
        </authorList>
    </citation>
    <scope>NUCLEOTIDE SEQUENCE [LARGE SCALE GENOMIC DNA]</scope>
    <source>
        <strain evidence="2">cv. PFS-1207/04</strain>
    </source>
</reference>
<proteinExistence type="predicted"/>